<dbReference type="Proteomes" id="UP000324705">
    <property type="component" value="Chromosome 2B"/>
</dbReference>
<accession>A0A9R1RPK2</accession>
<dbReference type="PANTHER" id="PTHR11654">
    <property type="entry name" value="OLIGOPEPTIDE TRANSPORTER-RELATED"/>
    <property type="match status" value="1"/>
</dbReference>
<keyword evidence="3" id="KW-1185">Reference proteome</keyword>
<evidence type="ECO:0000256" key="1">
    <source>
        <dbReference type="SAM" id="Phobius"/>
    </source>
</evidence>
<dbReference type="Gene3D" id="1.20.1250.20">
    <property type="entry name" value="MFS general substrate transporter like domains"/>
    <property type="match status" value="1"/>
</dbReference>
<dbReference type="AlphaFoldDB" id="A0A9R1RPK2"/>
<feature type="transmembrane region" description="Helical" evidence="1">
    <location>
        <begin position="94"/>
        <end position="113"/>
    </location>
</feature>
<name>A0A9R1RPK2_TRITD</name>
<feature type="transmembrane region" description="Helical" evidence="1">
    <location>
        <begin position="24"/>
        <end position="44"/>
    </location>
</feature>
<evidence type="ECO:0000313" key="3">
    <source>
        <dbReference type="Proteomes" id="UP000324705"/>
    </source>
</evidence>
<gene>
    <name evidence="2" type="ORF">TRITD_2Bv1G175140</name>
</gene>
<evidence type="ECO:0000313" key="2">
    <source>
        <dbReference type="EMBL" id="VAH49082.1"/>
    </source>
</evidence>
<dbReference type="InterPro" id="IPR036259">
    <property type="entry name" value="MFS_trans_sf"/>
</dbReference>
<dbReference type="SUPFAM" id="SSF103473">
    <property type="entry name" value="MFS general substrate transporter"/>
    <property type="match status" value="1"/>
</dbReference>
<reference evidence="2 3" key="1">
    <citation type="submission" date="2017-09" db="EMBL/GenBank/DDBJ databases">
        <authorList>
            <consortium name="International Durum Wheat Genome Sequencing Consortium (IDWGSC)"/>
            <person name="Milanesi L."/>
        </authorList>
    </citation>
    <scope>NUCLEOTIDE SEQUENCE [LARGE SCALE GENOMIC DNA]</scope>
    <source>
        <strain evidence="3">cv. Svevo</strain>
    </source>
</reference>
<dbReference type="EMBL" id="LT934114">
    <property type="protein sequence ID" value="VAH49082.1"/>
    <property type="molecule type" value="Genomic_DNA"/>
</dbReference>
<feature type="transmembrane region" description="Helical" evidence="1">
    <location>
        <begin position="64"/>
        <end position="82"/>
    </location>
</feature>
<proteinExistence type="predicted"/>
<keyword evidence="1" id="KW-0812">Transmembrane</keyword>
<sequence length="134" mass="14656">MALVGFVDWRGNAIRKEVHGGVRAAWFLYVLTVVTNVVIIPNLLNLVTYLHGTMHMGVSASATTTTNFFGATSGFAMIAAFLSDSYITRFRTMLLFGPFMFLGYGLLALQAYLPSLRPPACNIEAELNSCEVVL</sequence>
<protein>
    <submittedName>
        <fullName evidence="2">Uncharacterized protein</fullName>
    </submittedName>
</protein>
<keyword evidence="1" id="KW-1133">Transmembrane helix</keyword>
<keyword evidence="1" id="KW-0472">Membrane</keyword>
<dbReference type="Gramene" id="TRITD2Bv1G175140.1">
    <property type="protein sequence ID" value="TRITD2Bv1G175140.1"/>
    <property type="gene ID" value="TRITD2Bv1G175140"/>
</dbReference>
<organism evidence="2 3">
    <name type="scientific">Triticum turgidum subsp. durum</name>
    <name type="common">Durum wheat</name>
    <name type="synonym">Triticum durum</name>
    <dbReference type="NCBI Taxonomy" id="4567"/>
    <lineage>
        <taxon>Eukaryota</taxon>
        <taxon>Viridiplantae</taxon>
        <taxon>Streptophyta</taxon>
        <taxon>Embryophyta</taxon>
        <taxon>Tracheophyta</taxon>
        <taxon>Spermatophyta</taxon>
        <taxon>Magnoliopsida</taxon>
        <taxon>Liliopsida</taxon>
        <taxon>Poales</taxon>
        <taxon>Poaceae</taxon>
        <taxon>BOP clade</taxon>
        <taxon>Pooideae</taxon>
        <taxon>Triticodae</taxon>
        <taxon>Triticeae</taxon>
        <taxon>Triticinae</taxon>
        <taxon>Triticum</taxon>
    </lineage>
</organism>